<name>A0A1B1A346_9RHOB</name>
<dbReference type="STRING" id="1265309.K529_009040"/>
<reference evidence="2 3" key="1">
    <citation type="journal article" date="2016" name="ISME J.">
        <title>Global occurrence and heterogeneity of the Roseobacter-clade species Ruegeria mobilis.</title>
        <authorList>
            <person name="Sonnenschein E."/>
            <person name="Gram L."/>
        </authorList>
    </citation>
    <scope>NUCLEOTIDE SEQUENCE [LARGE SCALE GENOMIC DNA]</scope>
    <source>
        <strain evidence="2 3">F1926</strain>
    </source>
</reference>
<dbReference type="GeneID" id="28249974"/>
<evidence type="ECO:0000256" key="1">
    <source>
        <dbReference type="SAM" id="MobiDB-lite"/>
    </source>
</evidence>
<accession>A0A1B1A346</accession>
<evidence type="ECO:0000313" key="3">
    <source>
        <dbReference type="Proteomes" id="UP000013243"/>
    </source>
</evidence>
<gene>
    <name evidence="2" type="ORF">K529_009040</name>
</gene>
<proteinExistence type="predicted"/>
<feature type="region of interest" description="Disordered" evidence="1">
    <location>
        <begin position="80"/>
        <end position="103"/>
    </location>
</feature>
<organism evidence="2 3">
    <name type="scientific">Tritonibacter mobilis F1926</name>
    <dbReference type="NCBI Taxonomy" id="1265309"/>
    <lineage>
        <taxon>Bacteria</taxon>
        <taxon>Pseudomonadati</taxon>
        <taxon>Pseudomonadota</taxon>
        <taxon>Alphaproteobacteria</taxon>
        <taxon>Rhodobacterales</taxon>
        <taxon>Paracoccaceae</taxon>
        <taxon>Tritonibacter</taxon>
    </lineage>
</organism>
<dbReference type="RefSeq" id="WP_005610133.1">
    <property type="nucleotide sequence ID" value="NZ_CP015230.1"/>
</dbReference>
<dbReference type="OrthoDB" id="7868545at2"/>
<sequence length="137" mass="15191">MIGVVVWADTAKSKAVIWCEDQRDLAYYMQQEEVADAISLQKGDLVEFESRYESGVRMAGGVQVVEPSAEPSLAEVLRARKRGEQNRSEEPVDTAHQGAEVATLSIPERCSSRVEGRRSTGERKSAKILPFPELLRA</sequence>
<dbReference type="Proteomes" id="UP000013243">
    <property type="component" value="Chromosome"/>
</dbReference>
<dbReference type="EMBL" id="CP015230">
    <property type="protein sequence ID" value="ANP40907.1"/>
    <property type="molecule type" value="Genomic_DNA"/>
</dbReference>
<dbReference type="AlphaFoldDB" id="A0A1B1A346"/>
<dbReference type="KEGG" id="rmb:K529_009040"/>
<evidence type="ECO:0000313" key="2">
    <source>
        <dbReference type="EMBL" id="ANP40907.1"/>
    </source>
</evidence>
<protein>
    <submittedName>
        <fullName evidence="2">Uncharacterized protein</fullName>
    </submittedName>
</protein>